<evidence type="ECO:0000313" key="4">
    <source>
        <dbReference type="Proteomes" id="UP001153678"/>
    </source>
</evidence>
<protein>
    <submittedName>
        <fullName evidence="3">18458_t:CDS:1</fullName>
    </submittedName>
</protein>
<dbReference type="AlphaFoldDB" id="A0A9W4SI18"/>
<feature type="compositionally biased region" description="Polar residues" evidence="1">
    <location>
        <begin position="20"/>
        <end position="46"/>
    </location>
</feature>
<gene>
    <name evidence="3" type="ORF">FWILDA_LOCUS4001</name>
</gene>
<name>A0A9W4SI18_9GLOM</name>
<proteinExistence type="predicted"/>
<dbReference type="OrthoDB" id="690928at2759"/>
<reference evidence="3" key="1">
    <citation type="submission" date="2022-08" db="EMBL/GenBank/DDBJ databases">
        <authorList>
            <person name="Kallberg Y."/>
            <person name="Tangrot J."/>
            <person name="Rosling A."/>
        </authorList>
    </citation>
    <scope>NUCLEOTIDE SEQUENCE</scope>
    <source>
        <strain evidence="3">Wild A</strain>
    </source>
</reference>
<keyword evidence="2" id="KW-0812">Transmembrane</keyword>
<evidence type="ECO:0000256" key="2">
    <source>
        <dbReference type="SAM" id="Phobius"/>
    </source>
</evidence>
<accession>A0A9W4SI18</accession>
<sequence>MNFNNGLFSSGTADKYFQYGGNNEHSQGQSSSTSTPHQTKPISSRTPRPLGLKRTTSNNNYPVKQDEVSTSIIQNDRFKNHASGMTNMYQTDESPTTLTKTPTYEYYGFVLYLSSFIAFVLISINFLNTAPYDSYHTITDDHANVGQNLSQLSGITDDFVPELHDIPIGIVNACLYQNVDGFYTYDGEA</sequence>
<dbReference type="Proteomes" id="UP001153678">
    <property type="component" value="Unassembled WGS sequence"/>
</dbReference>
<keyword evidence="4" id="KW-1185">Reference proteome</keyword>
<keyword evidence="2" id="KW-0472">Membrane</keyword>
<evidence type="ECO:0000313" key="3">
    <source>
        <dbReference type="EMBL" id="CAI2169274.1"/>
    </source>
</evidence>
<feature type="transmembrane region" description="Helical" evidence="2">
    <location>
        <begin position="106"/>
        <end position="127"/>
    </location>
</feature>
<dbReference type="GO" id="GO:0006506">
    <property type="term" value="P:GPI anchor biosynthetic process"/>
    <property type="evidence" value="ECO:0007669"/>
    <property type="project" value="TreeGrafter"/>
</dbReference>
<comment type="caution">
    <text evidence="3">The sequence shown here is derived from an EMBL/GenBank/DDBJ whole genome shotgun (WGS) entry which is preliminary data.</text>
</comment>
<dbReference type="GO" id="GO:0016020">
    <property type="term" value="C:membrane"/>
    <property type="evidence" value="ECO:0007669"/>
    <property type="project" value="GOC"/>
</dbReference>
<feature type="region of interest" description="Disordered" evidence="1">
    <location>
        <begin position="18"/>
        <end position="76"/>
    </location>
</feature>
<dbReference type="InterPro" id="IPR052263">
    <property type="entry name" value="GPI_Anchor_Biosynth"/>
</dbReference>
<organism evidence="3 4">
    <name type="scientific">Funneliformis geosporum</name>
    <dbReference type="NCBI Taxonomy" id="1117311"/>
    <lineage>
        <taxon>Eukaryota</taxon>
        <taxon>Fungi</taxon>
        <taxon>Fungi incertae sedis</taxon>
        <taxon>Mucoromycota</taxon>
        <taxon>Glomeromycotina</taxon>
        <taxon>Glomeromycetes</taxon>
        <taxon>Glomerales</taxon>
        <taxon>Glomeraceae</taxon>
        <taxon>Funneliformis</taxon>
    </lineage>
</organism>
<feature type="compositionally biased region" description="Polar residues" evidence="1">
    <location>
        <begin position="54"/>
        <end position="74"/>
    </location>
</feature>
<dbReference type="EMBL" id="CAMKVN010000567">
    <property type="protein sequence ID" value="CAI2169274.1"/>
    <property type="molecule type" value="Genomic_DNA"/>
</dbReference>
<keyword evidence="2" id="KW-1133">Transmembrane helix</keyword>
<evidence type="ECO:0000256" key="1">
    <source>
        <dbReference type="SAM" id="MobiDB-lite"/>
    </source>
</evidence>
<dbReference type="PANTHER" id="PTHR46346">
    <property type="entry name" value="PHOSPHATIDYLINOSITOL N-ACETYLGLUCOSAMINYLTRANSFERASE SUBUNIT P"/>
    <property type="match status" value="1"/>
</dbReference>
<dbReference type="GO" id="GO:0005783">
    <property type="term" value="C:endoplasmic reticulum"/>
    <property type="evidence" value="ECO:0007669"/>
    <property type="project" value="TreeGrafter"/>
</dbReference>
<dbReference type="PANTHER" id="PTHR46346:SF1">
    <property type="entry name" value="PHOSPHATIDYLINOSITOL N-ACETYLGLUCOSAMINYLTRANSFERASE SUBUNIT P"/>
    <property type="match status" value="1"/>
</dbReference>